<evidence type="ECO:0000256" key="2">
    <source>
        <dbReference type="ARBA" id="ARBA00022801"/>
    </source>
</evidence>
<evidence type="ECO:0000256" key="1">
    <source>
        <dbReference type="ARBA" id="ARBA00001946"/>
    </source>
</evidence>
<dbReference type="PANTHER" id="PTHR43046:SF16">
    <property type="entry name" value="ADP-RIBOSE PYROPHOSPHATASE YJHB-RELATED"/>
    <property type="match status" value="1"/>
</dbReference>
<proteinExistence type="predicted"/>
<accession>A0A6C0K682</accession>
<dbReference type="EMBL" id="MN740811">
    <property type="protein sequence ID" value="QHU12953.1"/>
    <property type="molecule type" value="Genomic_DNA"/>
</dbReference>
<comment type="cofactor">
    <cofactor evidence="1">
        <name>Mg(2+)</name>
        <dbReference type="ChEBI" id="CHEBI:18420"/>
    </cofactor>
</comment>
<feature type="domain" description="Nudix hydrolase" evidence="3">
    <location>
        <begin position="43"/>
        <end position="174"/>
    </location>
</feature>
<dbReference type="GO" id="GO:0016787">
    <property type="term" value="F:hydrolase activity"/>
    <property type="evidence" value="ECO:0007669"/>
    <property type="project" value="UniProtKB-KW"/>
</dbReference>
<dbReference type="Pfam" id="PF00293">
    <property type="entry name" value="NUDIX"/>
    <property type="match status" value="1"/>
</dbReference>
<dbReference type="CDD" id="cd02883">
    <property type="entry name" value="NUDIX_Hydrolase"/>
    <property type="match status" value="1"/>
</dbReference>
<dbReference type="InterPro" id="IPR000086">
    <property type="entry name" value="NUDIX_hydrolase_dom"/>
</dbReference>
<evidence type="ECO:0000259" key="3">
    <source>
        <dbReference type="PROSITE" id="PS51462"/>
    </source>
</evidence>
<sequence length="179" mass="20511">MIKVPPTIMHPRDVSFPPQVSPRGWNATCWRYKPLKERIKEHIKHKVFGVICSTPDEKYLLVRGRLGGKWSFPKGHLKASEIALDCALRELHEETGITLSRKDVSFLTTTLSKNRDGNNAEYFRCLVPEEIPVNIIDNREISEAGWFTLCEIQRLNGNIDVTNFGIQNGFPPIREARIQ</sequence>
<evidence type="ECO:0000313" key="4">
    <source>
        <dbReference type="EMBL" id="QHU12953.1"/>
    </source>
</evidence>
<dbReference type="PROSITE" id="PS00893">
    <property type="entry name" value="NUDIX_BOX"/>
    <property type="match status" value="1"/>
</dbReference>
<dbReference type="PANTHER" id="PTHR43046">
    <property type="entry name" value="GDP-MANNOSE MANNOSYL HYDROLASE"/>
    <property type="match status" value="1"/>
</dbReference>
<dbReference type="SUPFAM" id="SSF55811">
    <property type="entry name" value="Nudix"/>
    <property type="match status" value="1"/>
</dbReference>
<name>A0A6C0K682_9ZZZZ</name>
<protein>
    <recommendedName>
        <fullName evidence="3">Nudix hydrolase domain-containing protein</fullName>
    </recommendedName>
</protein>
<dbReference type="PROSITE" id="PS51462">
    <property type="entry name" value="NUDIX"/>
    <property type="match status" value="1"/>
</dbReference>
<dbReference type="AlphaFoldDB" id="A0A6C0K682"/>
<dbReference type="InterPro" id="IPR015797">
    <property type="entry name" value="NUDIX_hydrolase-like_dom_sf"/>
</dbReference>
<organism evidence="4">
    <name type="scientific">viral metagenome</name>
    <dbReference type="NCBI Taxonomy" id="1070528"/>
    <lineage>
        <taxon>unclassified sequences</taxon>
        <taxon>metagenomes</taxon>
        <taxon>organismal metagenomes</taxon>
    </lineage>
</organism>
<keyword evidence="2" id="KW-0378">Hydrolase</keyword>
<dbReference type="InterPro" id="IPR020084">
    <property type="entry name" value="NUDIX_hydrolase_CS"/>
</dbReference>
<reference evidence="4" key="1">
    <citation type="journal article" date="2020" name="Nature">
        <title>Giant virus diversity and host interactions through global metagenomics.</title>
        <authorList>
            <person name="Schulz F."/>
            <person name="Roux S."/>
            <person name="Paez-Espino D."/>
            <person name="Jungbluth S."/>
            <person name="Walsh D.A."/>
            <person name="Denef V.J."/>
            <person name="McMahon K.D."/>
            <person name="Konstantinidis K.T."/>
            <person name="Eloe-Fadrosh E.A."/>
            <person name="Kyrpides N.C."/>
            <person name="Woyke T."/>
        </authorList>
    </citation>
    <scope>NUCLEOTIDE SEQUENCE</scope>
    <source>
        <strain evidence="4">GVMAG-S-1101172-89</strain>
    </source>
</reference>
<dbReference type="Gene3D" id="3.90.79.10">
    <property type="entry name" value="Nucleoside Triphosphate Pyrophosphohydrolase"/>
    <property type="match status" value="1"/>
</dbReference>